<evidence type="ECO:0000313" key="1">
    <source>
        <dbReference type="EMBL" id="TKA30190.1"/>
    </source>
</evidence>
<gene>
    <name evidence="1" type="ORF">B0A50_02909</name>
</gene>
<dbReference type="AlphaFoldDB" id="A0A4U0U4Z0"/>
<evidence type="ECO:0008006" key="3">
    <source>
        <dbReference type="Google" id="ProtNLM"/>
    </source>
</evidence>
<keyword evidence="2" id="KW-1185">Reference proteome</keyword>
<dbReference type="InterPro" id="IPR038883">
    <property type="entry name" value="AN11006-like"/>
</dbReference>
<dbReference type="Proteomes" id="UP000308549">
    <property type="component" value="Unassembled WGS sequence"/>
</dbReference>
<dbReference type="PANTHER" id="PTHR42085:SF8">
    <property type="entry name" value="F-BOX DOMAIN-CONTAINING PROTEIN"/>
    <property type="match status" value="1"/>
</dbReference>
<reference evidence="1 2" key="1">
    <citation type="submission" date="2017-03" db="EMBL/GenBank/DDBJ databases">
        <title>Genomes of endolithic fungi from Antarctica.</title>
        <authorList>
            <person name="Coleine C."/>
            <person name="Masonjones S."/>
            <person name="Stajich J.E."/>
        </authorList>
    </citation>
    <scope>NUCLEOTIDE SEQUENCE [LARGE SCALE GENOMIC DNA]</scope>
    <source>
        <strain evidence="1 2">CCFEE 6315</strain>
    </source>
</reference>
<protein>
    <recommendedName>
        <fullName evidence="3">F-box domain-containing protein</fullName>
    </recommendedName>
</protein>
<dbReference type="OrthoDB" id="5272396at2759"/>
<comment type="caution">
    <text evidence="1">The sequence shown here is derived from an EMBL/GenBank/DDBJ whole genome shotgun (WGS) entry which is preliminary data.</text>
</comment>
<evidence type="ECO:0000313" key="2">
    <source>
        <dbReference type="Proteomes" id="UP000308549"/>
    </source>
</evidence>
<organism evidence="1 2">
    <name type="scientific">Salinomyces thailandicus</name>
    <dbReference type="NCBI Taxonomy" id="706561"/>
    <lineage>
        <taxon>Eukaryota</taxon>
        <taxon>Fungi</taxon>
        <taxon>Dikarya</taxon>
        <taxon>Ascomycota</taxon>
        <taxon>Pezizomycotina</taxon>
        <taxon>Dothideomycetes</taxon>
        <taxon>Dothideomycetidae</taxon>
        <taxon>Mycosphaerellales</taxon>
        <taxon>Teratosphaeriaceae</taxon>
        <taxon>Salinomyces</taxon>
    </lineage>
</organism>
<accession>A0A4U0U4Z0</accession>
<name>A0A4U0U4Z0_9PEZI</name>
<dbReference type="EMBL" id="NAJL01000012">
    <property type="protein sequence ID" value="TKA30190.1"/>
    <property type="molecule type" value="Genomic_DNA"/>
</dbReference>
<sequence>MSAEGFMGLPPELRQKVYDMLLVDELSIWMSTYRRGRRGRRKPCRAYTNPYDWDKSLRRREGRVASGHAGVFPRLLQLNKQMGTEVSPTFYGKNKFAFNSFASLKVFLEAIGANRRHLRFIRMYALDKVERGGRTAFHLLKDATNLRYIAIAHEDACGYPHQTRSGILSELIWACTPLLKSLCEASQKRGESGARVLDILRTDDGHPGTLICSSCETIHLPRDVGSECTFSCGCNVREGAAHYDRLAREVRTLVAKAVKVEDTIESVPTVLL</sequence>
<dbReference type="PANTHER" id="PTHR42085">
    <property type="entry name" value="F-BOX DOMAIN-CONTAINING PROTEIN"/>
    <property type="match status" value="1"/>
</dbReference>
<proteinExistence type="predicted"/>